<keyword evidence="2" id="KW-0067">ATP-binding</keyword>
<dbReference type="Pfam" id="PF00072">
    <property type="entry name" value="Response_reg"/>
    <property type="match status" value="1"/>
</dbReference>
<name>A0ABW0MND4_9BURK</name>
<dbReference type="PANTHER" id="PTHR32071">
    <property type="entry name" value="TRANSCRIPTIONAL REGULATORY PROTEIN"/>
    <property type="match status" value="1"/>
</dbReference>
<dbReference type="SUPFAM" id="SSF52540">
    <property type="entry name" value="P-loop containing nucleoside triphosphate hydrolases"/>
    <property type="match status" value="1"/>
</dbReference>
<evidence type="ECO:0000256" key="2">
    <source>
        <dbReference type="ARBA" id="ARBA00022840"/>
    </source>
</evidence>
<dbReference type="Pfam" id="PF00158">
    <property type="entry name" value="Sigma54_activat"/>
    <property type="match status" value="1"/>
</dbReference>
<sequence>MTHAILIIEDERVLAKNIKTYLERHGHAAVVVHSGEEGLARLDGALPDVVVLDFHLPGVDGLEVLARIRARSASVKVIMITGDATVKVAVQAMKLGAFDYLSKPVVLRELRLLVDRALGLDRSREPASTGPAPEAGGSELDKLAGESAPMLALKDAIRRLAEAERLVLDNDLPTVLIIGETGTGKECVARAVHFEGARKARPFIEINCASIPPQMLEAELFGHERGAFTDARERKYGLIEAADGGTLFLDEIGELDLPMQAKLLKVLEEKKLRRLGGLQEHRIDFRVIAATNQDLALRVREGKFRSDLYYRLKMVQLELPPLRERGDDVLLLARGFLAMHASRYRKPGLFFTPCAQRALRGWHWPGNVRELRNMLEQIALMAREEAIAARDLALPSSFAHHPPAAPAAPPGHEMNLEGMERQYLVAALGQARWNVTQAARSLGLSRDAMRYRIEKYSIKGEP</sequence>
<keyword evidence="10" id="KW-1185">Reference proteome</keyword>
<dbReference type="SUPFAM" id="SSF46689">
    <property type="entry name" value="Homeodomain-like"/>
    <property type="match status" value="1"/>
</dbReference>
<reference evidence="10" key="1">
    <citation type="journal article" date="2019" name="Int. J. Syst. Evol. Microbiol.">
        <title>The Global Catalogue of Microorganisms (GCM) 10K type strain sequencing project: providing services to taxonomists for standard genome sequencing and annotation.</title>
        <authorList>
            <consortium name="The Broad Institute Genomics Platform"/>
            <consortium name="The Broad Institute Genome Sequencing Center for Infectious Disease"/>
            <person name="Wu L."/>
            <person name="Ma J."/>
        </authorList>
    </citation>
    <scope>NUCLEOTIDE SEQUENCE [LARGE SCALE GENOMIC DNA]</scope>
    <source>
        <strain evidence="10">CCUG 43111</strain>
    </source>
</reference>
<dbReference type="SUPFAM" id="SSF52172">
    <property type="entry name" value="CheY-like"/>
    <property type="match status" value="1"/>
</dbReference>
<evidence type="ECO:0000256" key="6">
    <source>
        <dbReference type="PROSITE-ProRule" id="PRU00169"/>
    </source>
</evidence>
<dbReference type="PANTHER" id="PTHR32071:SF113">
    <property type="entry name" value="ALGINATE BIOSYNTHESIS TRANSCRIPTIONAL REGULATORY PROTEIN ALGB"/>
    <property type="match status" value="1"/>
</dbReference>
<dbReference type="Gene3D" id="1.10.10.60">
    <property type="entry name" value="Homeodomain-like"/>
    <property type="match status" value="1"/>
</dbReference>
<feature type="domain" description="Response regulatory" evidence="8">
    <location>
        <begin position="4"/>
        <end position="118"/>
    </location>
</feature>
<dbReference type="CDD" id="cd00009">
    <property type="entry name" value="AAA"/>
    <property type="match status" value="1"/>
</dbReference>
<keyword evidence="4" id="KW-0238">DNA-binding</keyword>
<dbReference type="InterPro" id="IPR058031">
    <property type="entry name" value="AAA_lid_NorR"/>
</dbReference>
<dbReference type="RefSeq" id="WP_379754324.1">
    <property type="nucleotide sequence ID" value="NZ_JBHSMR010000013.1"/>
</dbReference>
<dbReference type="Gene3D" id="1.10.8.60">
    <property type="match status" value="1"/>
</dbReference>
<evidence type="ECO:0000313" key="10">
    <source>
        <dbReference type="Proteomes" id="UP001596101"/>
    </source>
</evidence>
<feature type="domain" description="Sigma-54 factor interaction" evidence="7">
    <location>
        <begin position="143"/>
        <end position="380"/>
    </location>
</feature>
<keyword evidence="1" id="KW-0547">Nucleotide-binding</keyword>
<dbReference type="PROSITE" id="PS00688">
    <property type="entry name" value="SIGMA54_INTERACT_3"/>
    <property type="match status" value="1"/>
</dbReference>
<dbReference type="InterPro" id="IPR011006">
    <property type="entry name" value="CheY-like_superfamily"/>
</dbReference>
<dbReference type="InterPro" id="IPR003593">
    <property type="entry name" value="AAA+_ATPase"/>
</dbReference>
<dbReference type="InterPro" id="IPR027417">
    <property type="entry name" value="P-loop_NTPase"/>
</dbReference>
<dbReference type="PROSITE" id="PS50110">
    <property type="entry name" value="RESPONSE_REGULATORY"/>
    <property type="match status" value="1"/>
</dbReference>
<accession>A0ABW0MND4</accession>
<dbReference type="InterPro" id="IPR002078">
    <property type="entry name" value="Sigma_54_int"/>
</dbReference>
<dbReference type="PROSITE" id="PS00675">
    <property type="entry name" value="SIGMA54_INTERACT_1"/>
    <property type="match status" value="1"/>
</dbReference>
<dbReference type="PROSITE" id="PS50045">
    <property type="entry name" value="SIGMA54_INTERACT_4"/>
    <property type="match status" value="1"/>
</dbReference>
<dbReference type="InterPro" id="IPR025944">
    <property type="entry name" value="Sigma_54_int_dom_CS"/>
</dbReference>
<dbReference type="InterPro" id="IPR025662">
    <property type="entry name" value="Sigma_54_int_dom_ATP-bd_1"/>
</dbReference>
<dbReference type="SMART" id="SM00382">
    <property type="entry name" value="AAA"/>
    <property type="match status" value="1"/>
</dbReference>
<dbReference type="Gene3D" id="3.40.50.2300">
    <property type="match status" value="1"/>
</dbReference>
<keyword evidence="6" id="KW-0597">Phosphoprotein</keyword>
<dbReference type="InterPro" id="IPR025943">
    <property type="entry name" value="Sigma_54_int_dom_ATP-bd_2"/>
</dbReference>
<evidence type="ECO:0000313" key="9">
    <source>
        <dbReference type="EMBL" id="MFC5478507.1"/>
    </source>
</evidence>
<dbReference type="EMBL" id="JBHSMR010000013">
    <property type="protein sequence ID" value="MFC5478507.1"/>
    <property type="molecule type" value="Genomic_DNA"/>
</dbReference>
<dbReference type="PRINTS" id="PR01590">
    <property type="entry name" value="HTHFIS"/>
</dbReference>
<proteinExistence type="predicted"/>
<feature type="modified residue" description="4-aspartylphosphate" evidence="6">
    <location>
        <position position="53"/>
    </location>
</feature>
<dbReference type="Gene3D" id="3.40.50.300">
    <property type="entry name" value="P-loop containing nucleotide triphosphate hydrolases"/>
    <property type="match status" value="1"/>
</dbReference>
<protein>
    <submittedName>
        <fullName evidence="9">Sigma-54-dependent transcriptional regulator</fullName>
    </submittedName>
</protein>
<evidence type="ECO:0000259" key="7">
    <source>
        <dbReference type="PROSITE" id="PS50045"/>
    </source>
</evidence>
<evidence type="ECO:0000256" key="4">
    <source>
        <dbReference type="ARBA" id="ARBA00023125"/>
    </source>
</evidence>
<evidence type="ECO:0000256" key="5">
    <source>
        <dbReference type="ARBA" id="ARBA00023163"/>
    </source>
</evidence>
<dbReference type="Proteomes" id="UP001596101">
    <property type="component" value="Unassembled WGS sequence"/>
</dbReference>
<evidence type="ECO:0000256" key="3">
    <source>
        <dbReference type="ARBA" id="ARBA00023015"/>
    </source>
</evidence>
<gene>
    <name evidence="9" type="ORF">ACFPQ5_09930</name>
</gene>
<keyword evidence="3" id="KW-0805">Transcription regulation</keyword>
<comment type="caution">
    <text evidence="9">The sequence shown here is derived from an EMBL/GenBank/DDBJ whole genome shotgun (WGS) entry which is preliminary data.</text>
</comment>
<keyword evidence="5" id="KW-0804">Transcription</keyword>
<evidence type="ECO:0000259" key="8">
    <source>
        <dbReference type="PROSITE" id="PS50110"/>
    </source>
</evidence>
<dbReference type="SMART" id="SM00448">
    <property type="entry name" value="REC"/>
    <property type="match status" value="1"/>
</dbReference>
<organism evidence="9 10">
    <name type="scientific">Massilia suwonensis</name>
    <dbReference type="NCBI Taxonomy" id="648895"/>
    <lineage>
        <taxon>Bacteria</taxon>
        <taxon>Pseudomonadati</taxon>
        <taxon>Pseudomonadota</taxon>
        <taxon>Betaproteobacteria</taxon>
        <taxon>Burkholderiales</taxon>
        <taxon>Oxalobacteraceae</taxon>
        <taxon>Telluria group</taxon>
        <taxon>Massilia</taxon>
    </lineage>
</organism>
<evidence type="ECO:0000256" key="1">
    <source>
        <dbReference type="ARBA" id="ARBA00022741"/>
    </source>
</evidence>
<dbReference type="Pfam" id="PF02954">
    <property type="entry name" value="HTH_8"/>
    <property type="match status" value="1"/>
</dbReference>
<dbReference type="Pfam" id="PF25601">
    <property type="entry name" value="AAA_lid_14"/>
    <property type="match status" value="1"/>
</dbReference>
<dbReference type="InterPro" id="IPR009057">
    <property type="entry name" value="Homeodomain-like_sf"/>
</dbReference>
<dbReference type="InterPro" id="IPR002197">
    <property type="entry name" value="HTH_Fis"/>
</dbReference>
<dbReference type="InterPro" id="IPR001789">
    <property type="entry name" value="Sig_transdc_resp-reg_receiver"/>
</dbReference>
<dbReference type="PROSITE" id="PS00676">
    <property type="entry name" value="SIGMA54_INTERACT_2"/>
    <property type="match status" value="1"/>
</dbReference>